<evidence type="ECO:0000313" key="2">
    <source>
        <dbReference type="Proteomes" id="UP000240419"/>
    </source>
</evidence>
<dbReference type="EMBL" id="PXZM01000050">
    <property type="protein sequence ID" value="PSJ87223.1"/>
    <property type="molecule type" value="Genomic_DNA"/>
</dbReference>
<evidence type="ECO:0000313" key="1">
    <source>
        <dbReference type="EMBL" id="PSJ87223.1"/>
    </source>
</evidence>
<accession>A0A2P7UK93</accession>
<dbReference type="Proteomes" id="UP000240419">
    <property type="component" value="Unassembled WGS sequence"/>
</dbReference>
<reference evidence="1 2" key="1">
    <citation type="submission" date="2018-03" db="EMBL/GenBank/DDBJ databases">
        <title>Brevisbacillus phylogenomics.</title>
        <authorList>
            <person name="Dunlap C."/>
        </authorList>
    </citation>
    <scope>NUCLEOTIDE SEQUENCE [LARGE SCALE GENOMIC DNA]</scope>
    <source>
        <strain evidence="1 2">NRRL NRS-1210</strain>
    </source>
</reference>
<organism evidence="1 2">
    <name type="scientific">Brevibacillus fortis</name>
    <dbReference type="NCBI Taxonomy" id="2126352"/>
    <lineage>
        <taxon>Bacteria</taxon>
        <taxon>Bacillati</taxon>
        <taxon>Bacillota</taxon>
        <taxon>Bacilli</taxon>
        <taxon>Bacillales</taxon>
        <taxon>Paenibacillaceae</taxon>
        <taxon>Brevibacillus</taxon>
    </lineage>
</organism>
<proteinExistence type="predicted"/>
<comment type="caution">
    <text evidence="1">The sequence shown here is derived from an EMBL/GenBank/DDBJ whole genome shotgun (WGS) entry which is preliminary data.</text>
</comment>
<protein>
    <submittedName>
        <fullName evidence="1">Uncharacterized protein</fullName>
    </submittedName>
</protein>
<name>A0A2P7UK93_9BACL</name>
<dbReference type="AlphaFoldDB" id="A0A2P7UK93"/>
<sequence length="68" mass="8450">MWQGFSRPLQQEDNKDFSSRYLYLKEEYYCQAGKFYVSIQYVFTKKLLVFRNEHWQTEYVERSIFQGT</sequence>
<gene>
    <name evidence="1" type="ORF">C7R93_27145</name>
</gene>
<keyword evidence="2" id="KW-1185">Reference proteome</keyword>